<name>C7CF09_METED</name>
<accession>C7CF09</accession>
<sequence>MSECRSHRIVSPSPLPEARLVTRKQADNLVDRYSERKEREPDRLKAFASDIGFVKR</sequence>
<dbReference type="EMBL" id="FP103042">
    <property type="protein sequence ID" value="CAX22901.1"/>
    <property type="molecule type" value="Genomic_DNA"/>
</dbReference>
<evidence type="ECO:0000313" key="1">
    <source>
        <dbReference type="EMBL" id="CAX22901.1"/>
    </source>
</evidence>
<protein>
    <submittedName>
        <fullName evidence="1">Uncharacterized protein</fullName>
    </submittedName>
</protein>
<dbReference type="Proteomes" id="UP000008070">
    <property type="component" value="Chromosome"/>
</dbReference>
<proteinExistence type="predicted"/>
<dbReference type="AlphaFoldDB" id="C7CF09"/>
<organism evidence="1 2">
    <name type="scientific">Methylorubrum extorquens (strain DSM 6343 / CIP 106787 / DM4)</name>
    <name type="common">Methylobacterium extorquens</name>
    <dbReference type="NCBI Taxonomy" id="661410"/>
    <lineage>
        <taxon>Bacteria</taxon>
        <taxon>Pseudomonadati</taxon>
        <taxon>Pseudomonadota</taxon>
        <taxon>Alphaproteobacteria</taxon>
        <taxon>Hyphomicrobiales</taxon>
        <taxon>Methylobacteriaceae</taxon>
        <taxon>Methylorubrum</taxon>
    </lineage>
</organism>
<reference evidence="2" key="1">
    <citation type="journal article" date="2009" name="PLoS ONE">
        <title>Methylobacterium genome sequences: a reference blueprint to investigate microbial metabolism of C1 compounds from natural and industrial sources.</title>
        <authorList>
            <person name="Vuilleumier S."/>
            <person name="Chistoserdova L."/>
            <person name="Lee M.-C."/>
            <person name="Bringel F."/>
            <person name="Lajus A."/>
            <person name="Zhou Y."/>
            <person name="Gourion B."/>
            <person name="Barbe V."/>
            <person name="Chang J."/>
            <person name="Cruveiller S."/>
            <person name="Dossat C."/>
            <person name="Gillett W."/>
            <person name="Gruffaz C."/>
            <person name="Haugen E."/>
            <person name="Hourcade E."/>
            <person name="Levy R."/>
            <person name="Mangenot S."/>
            <person name="Muller E."/>
            <person name="Nadalig T."/>
            <person name="Pagni M."/>
            <person name="Penny C."/>
            <person name="Peyraud R."/>
            <person name="Robinson D.G."/>
            <person name="Roche D."/>
            <person name="Rouy Z."/>
            <person name="Saenampechek C."/>
            <person name="Salvignol G."/>
            <person name="Vallenet D."/>
            <person name="Wu Z."/>
            <person name="Marx C.J."/>
            <person name="Vorholt J.A."/>
            <person name="Olson M.V."/>
            <person name="Kaul R."/>
            <person name="Weissenbach J."/>
            <person name="Medigue C."/>
            <person name="Lidstrom M.E."/>
        </authorList>
    </citation>
    <scope>NUCLEOTIDE SEQUENCE [LARGE SCALE GENOMIC DNA]</scope>
    <source>
        <strain evidence="2">DSM 6343 / CIP 106787 / DM4</strain>
    </source>
</reference>
<evidence type="ECO:0000313" key="2">
    <source>
        <dbReference type="Proteomes" id="UP000008070"/>
    </source>
</evidence>
<dbReference type="KEGG" id="mdi:METDI1290"/>
<dbReference type="HOGENOM" id="CLU_3009091_0_0_5"/>
<gene>
    <name evidence="1" type="ORF">METD_I1290</name>
</gene>